<dbReference type="PANTHER" id="PTHR10340:SF55">
    <property type="entry name" value="ENDOPOLYPHOSPHATASE"/>
    <property type="match status" value="1"/>
</dbReference>
<name>A0A8H7QTF7_9FUNG</name>
<gene>
    <name evidence="4" type="ORF">INT47_012756</name>
</gene>
<keyword evidence="1" id="KW-0378">Hydrolase</keyword>
<dbReference type="AlphaFoldDB" id="A0A8H7QTF7"/>
<accession>A0A8H7QTF7</accession>
<dbReference type="GO" id="GO:0000298">
    <property type="term" value="F:endopolyphosphatase activity"/>
    <property type="evidence" value="ECO:0007669"/>
    <property type="project" value="TreeGrafter"/>
</dbReference>
<evidence type="ECO:0008006" key="6">
    <source>
        <dbReference type="Google" id="ProtNLM"/>
    </source>
</evidence>
<dbReference type="OrthoDB" id="348678at2759"/>
<dbReference type="GO" id="GO:0006798">
    <property type="term" value="P:polyphosphate catabolic process"/>
    <property type="evidence" value="ECO:0007669"/>
    <property type="project" value="TreeGrafter"/>
</dbReference>
<feature type="signal peptide" evidence="3">
    <location>
        <begin position="1"/>
        <end position="22"/>
    </location>
</feature>
<evidence type="ECO:0000256" key="2">
    <source>
        <dbReference type="ARBA" id="ARBA00023180"/>
    </source>
</evidence>
<sequence length="539" mass="63486">MKVFYAIATLVASLLLLWQCLGLFDRNSRSLMHDIVTEIYKHWTKQNDSIHDRKYGYFLQLTDTHLDDHYKDGATLKSGCHTFPKNHTHSKHHTLCGTMGVPGVRMDAPSILIEHTLDWIRREWRDKLDFVIWTGDNSRHDWDASHPRKETKVLELNRKVTEMMTQLFSSTPEHPRGIPVVPVIGNNDVQPHNFIELNDDVLFFFERLWDHWIPSDQRQIFLKGGYFAVDVAPQLRVLSINTMFFLKKNPLAKSCKKKNSAGHIHMKWYKKELQRARRDHVKIYVIGHVPPSPRDFFKGCLSEYMSITANFPDVVFGHFYGHLNMDHFLLYDKREEELKASYEEEEQDEEEDTELELPFLEDSVHHLPGKDNKVTIQRNVKEYVSWLKNMYDDIDEFENKHPNRHGDQKKFSSEPVVVVHIAPSVFPVYMPTVRIYRYEYNSGKKHHAPKKEYGTLLGYAQYMANITEYNEVEGHKDPKPPLNYRLEYDTKKLYGLTDLSVDAYIEFADVLTQQNPASRKLWKTYCKNIFVQTMNKLFD</sequence>
<dbReference type="PANTHER" id="PTHR10340">
    <property type="entry name" value="SPHINGOMYELIN PHOSPHODIESTERASE"/>
    <property type="match status" value="1"/>
</dbReference>
<dbReference type="SUPFAM" id="SSF56300">
    <property type="entry name" value="Metallo-dependent phosphatases"/>
    <property type="match status" value="1"/>
</dbReference>
<feature type="chain" id="PRO_5034915998" description="Endopolyphosphatase" evidence="3">
    <location>
        <begin position="23"/>
        <end position="539"/>
    </location>
</feature>
<dbReference type="GO" id="GO:0000324">
    <property type="term" value="C:fungal-type vacuole"/>
    <property type="evidence" value="ECO:0007669"/>
    <property type="project" value="TreeGrafter"/>
</dbReference>
<dbReference type="EMBL" id="JAEPRD010000130">
    <property type="protein sequence ID" value="KAG2197326.1"/>
    <property type="molecule type" value="Genomic_DNA"/>
</dbReference>
<keyword evidence="2" id="KW-0325">Glycoprotein</keyword>
<dbReference type="GO" id="GO:0008081">
    <property type="term" value="F:phosphoric diester hydrolase activity"/>
    <property type="evidence" value="ECO:0007669"/>
    <property type="project" value="TreeGrafter"/>
</dbReference>
<dbReference type="InterPro" id="IPR029052">
    <property type="entry name" value="Metallo-depent_PP-like"/>
</dbReference>
<keyword evidence="5" id="KW-1185">Reference proteome</keyword>
<keyword evidence="3" id="KW-0732">Signal</keyword>
<reference evidence="4" key="1">
    <citation type="submission" date="2020-12" db="EMBL/GenBank/DDBJ databases">
        <title>Metabolic potential, ecology and presence of endohyphal bacteria is reflected in genomic diversity of Mucoromycotina.</title>
        <authorList>
            <person name="Muszewska A."/>
            <person name="Okrasinska A."/>
            <person name="Steczkiewicz K."/>
            <person name="Drgas O."/>
            <person name="Orlowska M."/>
            <person name="Perlinska-Lenart U."/>
            <person name="Aleksandrzak-Piekarczyk T."/>
            <person name="Szatraj K."/>
            <person name="Zielenkiewicz U."/>
            <person name="Pilsyk S."/>
            <person name="Malc E."/>
            <person name="Mieczkowski P."/>
            <person name="Kruszewska J.S."/>
            <person name="Biernat P."/>
            <person name="Pawlowska J."/>
        </authorList>
    </citation>
    <scope>NUCLEOTIDE SEQUENCE</scope>
    <source>
        <strain evidence="4">WA0000017839</strain>
    </source>
</reference>
<protein>
    <recommendedName>
        <fullName evidence="6">Endopolyphosphatase</fullName>
    </recommendedName>
</protein>
<dbReference type="GO" id="GO:0005615">
    <property type="term" value="C:extracellular space"/>
    <property type="evidence" value="ECO:0007669"/>
    <property type="project" value="TreeGrafter"/>
</dbReference>
<evidence type="ECO:0000256" key="3">
    <source>
        <dbReference type="SAM" id="SignalP"/>
    </source>
</evidence>
<evidence type="ECO:0000256" key="1">
    <source>
        <dbReference type="ARBA" id="ARBA00022801"/>
    </source>
</evidence>
<organism evidence="4 5">
    <name type="scientific">Mucor saturninus</name>
    <dbReference type="NCBI Taxonomy" id="64648"/>
    <lineage>
        <taxon>Eukaryota</taxon>
        <taxon>Fungi</taxon>
        <taxon>Fungi incertae sedis</taxon>
        <taxon>Mucoromycota</taxon>
        <taxon>Mucoromycotina</taxon>
        <taxon>Mucoromycetes</taxon>
        <taxon>Mucorales</taxon>
        <taxon>Mucorineae</taxon>
        <taxon>Mucoraceae</taxon>
        <taxon>Mucor</taxon>
    </lineage>
</organism>
<dbReference type="Gene3D" id="3.60.21.10">
    <property type="match status" value="1"/>
</dbReference>
<evidence type="ECO:0000313" key="4">
    <source>
        <dbReference type="EMBL" id="KAG2197326.1"/>
    </source>
</evidence>
<evidence type="ECO:0000313" key="5">
    <source>
        <dbReference type="Proteomes" id="UP000603453"/>
    </source>
</evidence>
<dbReference type="Proteomes" id="UP000603453">
    <property type="component" value="Unassembled WGS sequence"/>
</dbReference>
<dbReference type="GO" id="GO:0004309">
    <property type="term" value="F:exopolyphosphatase activity"/>
    <property type="evidence" value="ECO:0007669"/>
    <property type="project" value="TreeGrafter"/>
</dbReference>
<proteinExistence type="predicted"/>
<comment type="caution">
    <text evidence="4">The sequence shown here is derived from an EMBL/GenBank/DDBJ whole genome shotgun (WGS) entry which is preliminary data.</text>
</comment>